<organism evidence="3 4">
    <name type="scientific">Candidatus Buchananbacteria bacterium RIFCSPHIGHO2_01_FULL_46_12</name>
    <dbReference type="NCBI Taxonomy" id="1797536"/>
    <lineage>
        <taxon>Bacteria</taxon>
        <taxon>Candidatus Buchananiibacteriota</taxon>
    </lineage>
</organism>
<feature type="transmembrane region" description="Helical" evidence="2">
    <location>
        <begin position="25"/>
        <end position="44"/>
    </location>
</feature>
<dbReference type="Proteomes" id="UP000178432">
    <property type="component" value="Unassembled WGS sequence"/>
</dbReference>
<protein>
    <submittedName>
        <fullName evidence="3">Uncharacterized protein</fullName>
    </submittedName>
</protein>
<reference evidence="3 4" key="1">
    <citation type="journal article" date="2016" name="Nat. Commun.">
        <title>Thousands of microbial genomes shed light on interconnected biogeochemical processes in an aquifer system.</title>
        <authorList>
            <person name="Anantharaman K."/>
            <person name="Brown C.T."/>
            <person name="Hug L.A."/>
            <person name="Sharon I."/>
            <person name="Castelle C.J."/>
            <person name="Probst A.J."/>
            <person name="Thomas B.C."/>
            <person name="Singh A."/>
            <person name="Wilkins M.J."/>
            <person name="Karaoz U."/>
            <person name="Brodie E.L."/>
            <person name="Williams K.H."/>
            <person name="Hubbard S.S."/>
            <person name="Banfield J.F."/>
        </authorList>
    </citation>
    <scope>NUCLEOTIDE SEQUENCE [LARGE SCALE GENOMIC DNA]</scope>
</reference>
<feature type="compositionally biased region" description="Low complexity" evidence="1">
    <location>
        <begin position="65"/>
        <end position="85"/>
    </location>
</feature>
<evidence type="ECO:0000256" key="2">
    <source>
        <dbReference type="SAM" id="Phobius"/>
    </source>
</evidence>
<feature type="region of interest" description="Disordered" evidence="1">
    <location>
        <begin position="59"/>
        <end position="85"/>
    </location>
</feature>
<accession>A0A1G1Y101</accession>
<keyword evidence="2" id="KW-0812">Transmembrane</keyword>
<dbReference type="AlphaFoldDB" id="A0A1G1Y101"/>
<dbReference type="EMBL" id="MHIF01000066">
    <property type="protein sequence ID" value="OGY46015.1"/>
    <property type="molecule type" value="Genomic_DNA"/>
</dbReference>
<gene>
    <name evidence="3" type="ORF">A2663_00765</name>
</gene>
<proteinExistence type="predicted"/>
<sequence length="187" mass="20200">MKLPQLKLPFFKKPKPPFQLNRKQTYWVIGGLAILAILAIAIGLKCQTSKQIKTANLNASAQPETPAAATTAATTTPPAAAKKAPVKTPVKTPALTYEEAIKKYAGWRIQFDAACQPSITSMTLKTGSAIMLDNRSSAKQIITIGDKKYTVNSFNFLIVSVTASPLPQTLNIACNARYNVARINVQP</sequence>
<keyword evidence="2" id="KW-1133">Transmembrane helix</keyword>
<evidence type="ECO:0000256" key="1">
    <source>
        <dbReference type="SAM" id="MobiDB-lite"/>
    </source>
</evidence>
<keyword evidence="2" id="KW-0472">Membrane</keyword>
<evidence type="ECO:0000313" key="4">
    <source>
        <dbReference type="Proteomes" id="UP000178432"/>
    </source>
</evidence>
<comment type="caution">
    <text evidence="3">The sequence shown here is derived from an EMBL/GenBank/DDBJ whole genome shotgun (WGS) entry which is preliminary data.</text>
</comment>
<evidence type="ECO:0000313" key="3">
    <source>
        <dbReference type="EMBL" id="OGY46015.1"/>
    </source>
</evidence>
<name>A0A1G1Y101_9BACT</name>